<organism evidence="6 7">
    <name type="scientific">Oleomonas cavernae</name>
    <dbReference type="NCBI Taxonomy" id="2320859"/>
    <lineage>
        <taxon>Bacteria</taxon>
        <taxon>Pseudomonadati</taxon>
        <taxon>Pseudomonadota</taxon>
        <taxon>Alphaproteobacteria</taxon>
        <taxon>Acetobacterales</taxon>
        <taxon>Acetobacteraceae</taxon>
        <taxon>Oleomonas</taxon>
    </lineage>
</organism>
<feature type="domain" description="HTH tetR-type" evidence="5">
    <location>
        <begin position="1"/>
        <end position="55"/>
    </location>
</feature>
<dbReference type="InterPro" id="IPR009057">
    <property type="entry name" value="Homeodomain-like_sf"/>
</dbReference>
<dbReference type="GO" id="GO:0003700">
    <property type="term" value="F:DNA-binding transcription factor activity"/>
    <property type="evidence" value="ECO:0007669"/>
    <property type="project" value="TreeGrafter"/>
</dbReference>
<sequence length="190" mass="20663">MLDVAAEMFAERGFHATSMDDIAAACGVTKPMLYSYFGSKPGLRAAIVERTGTFLINALMAVSTEPDPRTRLARTVTMLVGFLYRDTARWQIAFSAMKGESELAQQIMGFRRAVLDITAMTFADFRPPGLAAATARARVTPYAYALMGAAESGAEWWLATPGISLEETERMALNVLDALIGVVRRELGSI</sequence>
<dbReference type="PANTHER" id="PTHR30055">
    <property type="entry name" value="HTH-TYPE TRANSCRIPTIONAL REGULATOR RUTR"/>
    <property type="match status" value="1"/>
</dbReference>
<dbReference type="GO" id="GO:0000976">
    <property type="term" value="F:transcription cis-regulatory region binding"/>
    <property type="evidence" value="ECO:0007669"/>
    <property type="project" value="TreeGrafter"/>
</dbReference>
<keyword evidence="2 4" id="KW-0238">DNA-binding</keyword>
<dbReference type="InterPro" id="IPR001647">
    <property type="entry name" value="HTH_TetR"/>
</dbReference>
<evidence type="ECO:0000313" key="6">
    <source>
        <dbReference type="EMBL" id="RJF94920.1"/>
    </source>
</evidence>
<gene>
    <name evidence="6" type="ORF">D3874_00630</name>
</gene>
<dbReference type="EMBL" id="QYUK01000008">
    <property type="protein sequence ID" value="RJF94920.1"/>
    <property type="molecule type" value="Genomic_DNA"/>
</dbReference>
<dbReference type="SUPFAM" id="SSF46689">
    <property type="entry name" value="Homeodomain-like"/>
    <property type="match status" value="1"/>
</dbReference>
<evidence type="ECO:0000313" key="7">
    <source>
        <dbReference type="Proteomes" id="UP000284605"/>
    </source>
</evidence>
<evidence type="ECO:0000256" key="3">
    <source>
        <dbReference type="ARBA" id="ARBA00023163"/>
    </source>
</evidence>
<dbReference type="PANTHER" id="PTHR30055:SF158">
    <property type="entry name" value="POSSIBLE TRANSCRIPTIONAL REGULATORY PROTEIN (PROBABLY TETR-FAMILY)"/>
    <property type="match status" value="1"/>
</dbReference>
<dbReference type="FunFam" id="1.10.10.60:FF:000141">
    <property type="entry name" value="TetR family transcriptional regulator"/>
    <property type="match status" value="1"/>
</dbReference>
<proteinExistence type="predicted"/>
<dbReference type="InterPro" id="IPR050109">
    <property type="entry name" value="HTH-type_TetR-like_transc_reg"/>
</dbReference>
<accession>A0A418WUH5</accession>
<feature type="DNA-binding region" description="H-T-H motif" evidence="4">
    <location>
        <begin position="18"/>
        <end position="37"/>
    </location>
</feature>
<reference evidence="6 7" key="1">
    <citation type="submission" date="2018-09" db="EMBL/GenBank/DDBJ databases">
        <authorList>
            <person name="Zhu H."/>
        </authorList>
    </citation>
    <scope>NUCLEOTIDE SEQUENCE [LARGE SCALE GENOMIC DNA]</scope>
    <source>
        <strain evidence="6 7">K1W22B-8</strain>
    </source>
</reference>
<dbReference type="Gene3D" id="1.10.357.10">
    <property type="entry name" value="Tetracycline Repressor, domain 2"/>
    <property type="match status" value="1"/>
</dbReference>
<dbReference type="PROSITE" id="PS01081">
    <property type="entry name" value="HTH_TETR_1"/>
    <property type="match status" value="1"/>
</dbReference>
<dbReference type="InterPro" id="IPR023772">
    <property type="entry name" value="DNA-bd_HTH_TetR-type_CS"/>
</dbReference>
<keyword evidence="3" id="KW-0804">Transcription</keyword>
<evidence type="ECO:0000256" key="4">
    <source>
        <dbReference type="PROSITE-ProRule" id="PRU00335"/>
    </source>
</evidence>
<dbReference type="PRINTS" id="PR00455">
    <property type="entry name" value="HTHTETR"/>
</dbReference>
<keyword evidence="7" id="KW-1185">Reference proteome</keyword>
<dbReference type="Proteomes" id="UP000284605">
    <property type="component" value="Unassembled WGS sequence"/>
</dbReference>
<dbReference type="PROSITE" id="PS50977">
    <property type="entry name" value="HTH_TETR_2"/>
    <property type="match status" value="1"/>
</dbReference>
<evidence type="ECO:0000259" key="5">
    <source>
        <dbReference type="PROSITE" id="PS50977"/>
    </source>
</evidence>
<dbReference type="OrthoDB" id="2356263at2"/>
<dbReference type="Pfam" id="PF00440">
    <property type="entry name" value="TetR_N"/>
    <property type="match status" value="1"/>
</dbReference>
<dbReference type="AlphaFoldDB" id="A0A418WUH5"/>
<keyword evidence="1" id="KW-0805">Transcription regulation</keyword>
<comment type="caution">
    <text evidence="6">The sequence shown here is derived from an EMBL/GenBank/DDBJ whole genome shotgun (WGS) entry which is preliminary data.</text>
</comment>
<evidence type="ECO:0000256" key="2">
    <source>
        <dbReference type="ARBA" id="ARBA00023125"/>
    </source>
</evidence>
<name>A0A418WUH5_9PROT</name>
<evidence type="ECO:0000256" key="1">
    <source>
        <dbReference type="ARBA" id="ARBA00023015"/>
    </source>
</evidence>
<protein>
    <submittedName>
        <fullName evidence="6">TetR/AcrR family transcriptional regulator</fullName>
    </submittedName>
</protein>